<protein>
    <submittedName>
        <fullName evidence="2">PAP2 superfamily protein</fullName>
    </submittedName>
</protein>
<dbReference type="STRING" id="228958.SAMN04488007_2404"/>
<accession>A0A1M6QNF2</accession>
<dbReference type="EMBL" id="FQZX01000002">
    <property type="protein sequence ID" value="SHK21791.1"/>
    <property type="molecule type" value="Genomic_DNA"/>
</dbReference>
<gene>
    <name evidence="2" type="ORF">SAMN04488007_2404</name>
</gene>
<dbReference type="PANTHER" id="PTHR34599:SF1">
    <property type="entry name" value="PHOSPHATIDIC ACID PHOSPHATASE TYPE 2_HALOPEROXIDASE DOMAIN-CONTAINING PROTEIN"/>
    <property type="match status" value="1"/>
</dbReference>
<dbReference type="AlphaFoldDB" id="A0A1M6QNF2"/>
<evidence type="ECO:0000313" key="2">
    <source>
        <dbReference type="EMBL" id="SHK21791.1"/>
    </source>
</evidence>
<dbReference type="SUPFAM" id="SSF48317">
    <property type="entry name" value="Acid phosphatase/Vanadium-dependent haloperoxidase"/>
    <property type="match status" value="1"/>
</dbReference>
<reference evidence="3" key="1">
    <citation type="submission" date="2016-11" db="EMBL/GenBank/DDBJ databases">
        <authorList>
            <person name="Varghese N."/>
            <person name="Submissions S."/>
        </authorList>
    </citation>
    <scope>NUCLEOTIDE SEQUENCE [LARGE SCALE GENOMIC DNA]</scope>
    <source>
        <strain evidence="3">DSM 16478</strain>
    </source>
</reference>
<organism evidence="2 3">
    <name type="scientific">Maribacter aquivivus</name>
    <dbReference type="NCBI Taxonomy" id="228958"/>
    <lineage>
        <taxon>Bacteria</taxon>
        <taxon>Pseudomonadati</taxon>
        <taxon>Bacteroidota</taxon>
        <taxon>Flavobacteriia</taxon>
        <taxon>Flavobacteriales</taxon>
        <taxon>Flavobacteriaceae</taxon>
        <taxon>Maribacter</taxon>
    </lineage>
</organism>
<keyword evidence="3" id="KW-1185">Reference proteome</keyword>
<name>A0A1M6QNF2_9FLAO</name>
<dbReference type="Pfam" id="PF01569">
    <property type="entry name" value="PAP2"/>
    <property type="match status" value="1"/>
</dbReference>
<evidence type="ECO:0000259" key="1">
    <source>
        <dbReference type="Pfam" id="PF01569"/>
    </source>
</evidence>
<dbReference type="OrthoDB" id="9780455at2"/>
<dbReference type="Gene3D" id="1.10.606.20">
    <property type="match status" value="1"/>
</dbReference>
<proteinExistence type="predicted"/>
<dbReference type="InterPro" id="IPR000326">
    <property type="entry name" value="PAP2/HPO"/>
</dbReference>
<dbReference type="Proteomes" id="UP000184314">
    <property type="component" value="Unassembled WGS sequence"/>
</dbReference>
<dbReference type="CDD" id="cd03398">
    <property type="entry name" value="PAP2_haloperoxidase"/>
    <property type="match status" value="1"/>
</dbReference>
<evidence type="ECO:0000313" key="3">
    <source>
        <dbReference type="Proteomes" id="UP000184314"/>
    </source>
</evidence>
<dbReference type="PANTHER" id="PTHR34599">
    <property type="entry name" value="PEROXIDASE-RELATED"/>
    <property type="match status" value="1"/>
</dbReference>
<dbReference type="InterPro" id="IPR036938">
    <property type="entry name" value="PAP2/HPO_sf"/>
</dbReference>
<sequence>MRKFMRNFNIGWVLLILSVILVQSCAKDELDVLEISETDTDDFDTVAQDSLTARRQNDRNNGLNPSEETVQLITDWNDLWLVLDRYTNGLRPNTTARALAYIHLAGYETAVADMDGYGSTRNQLQGFNLDQDDRADTVDRNLALNTCYALVFDHFMFSVSNNAKAGITTLENEMAEELSENLSQEEIEDSEEWGALVAEMVIAYSQTDNEAETQQLDPNPGSYVAPVGEGLWAASEGETAWFPYWNRVRTFVISPEQTSSTPPPFSHSGNRNSGYYNQMDEVESTATTARLEDNEDLWISEFWSDDVEGLMMSPPGRQFSIANQLIDQEDLDYEQTLELLLKLGFAMNDAAVSAWDDKYTYNTERPSRYILEYINDDFQTNLARFISSPNPAFPAYPSGHATFAAVASGVFMDIFGGDAINFTDRTHAGRSEFRSDSRSFSSFSEMAEENGYSRIPLGVHIQADSDEGVRLGYEISAAINNFSLSPNF</sequence>
<dbReference type="InterPro" id="IPR052559">
    <property type="entry name" value="V-haloperoxidase"/>
</dbReference>
<dbReference type="PROSITE" id="PS51257">
    <property type="entry name" value="PROKAR_LIPOPROTEIN"/>
    <property type="match status" value="1"/>
</dbReference>
<feature type="domain" description="Phosphatidic acid phosphatase type 2/haloperoxidase" evidence="1">
    <location>
        <begin position="350"/>
        <end position="479"/>
    </location>
</feature>